<evidence type="ECO:0000313" key="5">
    <source>
        <dbReference type="Proteomes" id="UP000288725"/>
    </source>
</evidence>
<evidence type="ECO:0000313" key="3">
    <source>
        <dbReference type="EMBL" id="RXG48671.1"/>
    </source>
</evidence>
<dbReference type="Proteomes" id="UP000236305">
    <property type="component" value="Unassembled WGS sequence"/>
</dbReference>
<reference evidence="3 5" key="2">
    <citation type="submission" date="2018-12" db="EMBL/GenBank/DDBJ databases">
        <title>Genome of Verticillium dahliae isolate Getta Getta.</title>
        <authorList>
            <person name="Gardiner D.M."/>
        </authorList>
    </citation>
    <scope>NUCLEOTIDE SEQUENCE [LARGE SCALE GENOMIC DNA]</scope>
    <source>
        <strain evidence="3 5">Getta Getta</strain>
    </source>
</reference>
<name>A0A2J8CIC5_VERDA</name>
<dbReference type="AlphaFoldDB" id="A0A2J8CIC5"/>
<feature type="compositionally biased region" description="Basic residues" evidence="1">
    <location>
        <begin position="116"/>
        <end position="126"/>
    </location>
</feature>
<protein>
    <submittedName>
        <fullName evidence="2">Uncharacterized protein</fullName>
    </submittedName>
</protein>
<organism evidence="2 4">
    <name type="scientific">Verticillium dahliae</name>
    <name type="common">Verticillium wilt</name>
    <dbReference type="NCBI Taxonomy" id="27337"/>
    <lineage>
        <taxon>Eukaryota</taxon>
        <taxon>Fungi</taxon>
        <taxon>Dikarya</taxon>
        <taxon>Ascomycota</taxon>
        <taxon>Pezizomycotina</taxon>
        <taxon>Sordariomycetes</taxon>
        <taxon>Hypocreomycetidae</taxon>
        <taxon>Glomerellales</taxon>
        <taxon>Plectosphaerellaceae</taxon>
        <taxon>Verticillium</taxon>
    </lineage>
</organism>
<dbReference type="EMBL" id="MPSH01000001">
    <property type="protein sequence ID" value="PNH36744.1"/>
    <property type="molecule type" value="Genomic_DNA"/>
</dbReference>
<proteinExistence type="predicted"/>
<feature type="compositionally biased region" description="Basic residues" evidence="1">
    <location>
        <begin position="166"/>
        <end position="181"/>
    </location>
</feature>
<feature type="compositionally biased region" description="Low complexity" evidence="1">
    <location>
        <begin position="100"/>
        <end position="115"/>
    </location>
</feature>
<sequence>MTAHLDVVRAWRDDATAQLSAPELDNRGRKRHRSLTRCNASVKCGTSGESSTLRGRPRRRSTSPYGAASRTTSRGAMDGSASPARKRLLRVVVLDRRRSQSPSRSRSPNRRQQNAARRRQRTRSRSRSHDEKSYRSVEQGGWLRQDVLRKQQAAQKPVQGNGHGLGHGHGHGHGHGFGRGG</sequence>
<evidence type="ECO:0000256" key="1">
    <source>
        <dbReference type="SAM" id="MobiDB-lite"/>
    </source>
</evidence>
<gene>
    <name evidence="2" type="ORF">BJF96_g155</name>
    <name evidence="3" type="ORF">VDGE_08985</name>
</gene>
<dbReference type="OMA" id="THYGGTG"/>
<comment type="caution">
    <text evidence="2">The sequence shown here is derived from an EMBL/GenBank/DDBJ whole genome shotgun (WGS) entry which is preliminary data.</text>
</comment>
<dbReference type="Proteomes" id="UP000288725">
    <property type="component" value="Chromosome 5"/>
</dbReference>
<accession>A0A2J8CIC5</accession>
<evidence type="ECO:0000313" key="4">
    <source>
        <dbReference type="Proteomes" id="UP000236305"/>
    </source>
</evidence>
<feature type="region of interest" description="Disordered" evidence="1">
    <location>
        <begin position="22"/>
        <end position="181"/>
    </location>
</feature>
<reference evidence="2 4" key="1">
    <citation type="submission" date="2017-12" db="EMBL/GenBank/DDBJ databases">
        <title>Comparative genomics yields insights into virulence evolution of Verticillium dahliae.</title>
        <authorList>
            <person name="Fan R."/>
            <person name="Armitage A.D."/>
            <person name="Cascant-Lopez E."/>
            <person name="Sobczyk M."/>
            <person name="Cockerton H.M."/>
            <person name="Harrison R.J."/>
        </authorList>
    </citation>
    <scope>NUCLEOTIDE SEQUENCE [LARGE SCALE GENOMIC DNA]</scope>
    <source>
        <strain evidence="2 4">12008</strain>
    </source>
</reference>
<dbReference type="EMBL" id="RSDZ01000021">
    <property type="protein sequence ID" value="RXG48671.1"/>
    <property type="molecule type" value="Genomic_DNA"/>
</dbReference>
<evidence type="ECO:0000313" key="2">
    <source>
        <dbReference type="EMBL" id="PNH36744.1"/>
    </source>
</evidence>